<reference evidence="2" key="2">
    <citation type="submission" date="2023-04" db="EMBL/GenBank/DDBJ databases">
        <authorList>
            <person name="Bu L."/>
            <person name="Lu L."/>
            <person name="Laidemitt M.R."/>
            <person name="Zhang S.M."/>
            <person name="Mutuku M."/>
            <person name="Mkoji G."/>
            <person name="Steinauer M."/>
            <person name="Loker E.S."/>
        </authorList>
    </citation>
    <scope>NUCLEOTIDE SEQUENCE</scope>
    <source>
        <strain evidence="2">KasaAsao</strain>
        <tissue evidence="2">Whole Snail</tissue>
    </source>
</reference>
<reference evidence="2" key="1">
    <citation type="journal article" date="2023" name="PLoS Negl. Trop. Dis.">
        <title>A genome sequence for Biomphalaria pfeifferi, the major vector snail for the human-infecting parasite Schistosoma mansoni.</title>
        <authorList>
            <person name="Bu L."/>
            <person name="Lu L."/>
            <person name="Laidemitt M.R."/>
            <person name="Zhang S.M."/>
            <person name="Mutuku M."/>
            <person name="Mkoji G."/>
            <person name="Steinauer M."/>
            <person name="Loker E.S."/>
        </authorList>
    </citation>
    <scope>NUCLEOTIDE SEQUENCE</scope>
    <source>
        <strain evidence="2">KasaAsao</strain>
    </source>
</reference>
<dbReference type="AlphaFoldDB" id="A0AAD8BY50"/>
<dbReference type="EMBL" id="JASAOG010000024">
    <property type="protein sequence ID" value="KAK0062785.1"/>
    <property type="molecule type" value="Genomic_DNA"/>
</dbReference>
<gene>
    <name evidence="2" type="ORF">Bpfe_007990</name>
</gene>
<accession>A0AAD8BY50</accession>
<organism evidence="2 3">
    <name type="scientific">Biomphalaria pfeifferi</name>
    <name type="common">Bloodfluke planorb</name>
    <name type="synonym">Freshwater snail</name>
    <dbReference type="NCBI Taxonomy" id="112525"/>
    <lineage>
        <taxon>Eukaryota</taxon>
        <taxon>Metazoa</taxon>
        <taxon>Spiralia</taxon>
        <taxon>Lophotrochozoa</taxon>
        <taxon>Mollusca</taxon>
        <taxon>Gastropoda</taxon>
        <taxon>Heterobranchia</taxon>
        <taxon>Euthyneura</taxon>
        <taxon>Panpulmonata</taxon>
        <taxon>Hygrophila</taxon>
        <taxon>Lymnaeoidea</taxon>
        <taxon>Planorbidae</taxon>
        <taxon>Biomphalaria</taxon>
    </lineage>
</organism>
<name>A0AAD8BY50_BIOPF</name>
<protein>
    <submittedName>
        <fullName evidence="2">Uncharacterized protein</fullName>
    </submittedName>
</protein>
<feature type="region of interest" description="Disordered" evidence="1">
    <location>
        <begin position="134"/>
        <end position="166"/>
    </location>
</feature>
<dbReference type="Proteomes" id="UP001233172">
    <property type="component" value="Unassembled WGS sequence"/>
</dbReference>
<evidence type="ECO:0000313" key="2">
    <source>
        <dbReference type="EMBL" id="KAK0062785.1"/>
    </source>
</evidence>
<evidence type="ECO:0000256" key="1">
    <source>
        <dbReference type="SAM" id="MobiDB-lite"/>
    </source>
</evidence>
<comment type="caution">
    <text evidence="2">The sequence shown here is derived from an EMBL/GenBank/DDBJ whole genome shotgun (WGS) entry which is preliminary data.</text>
</comment>
<sequence length="241" mass="26459">MQGKGDLSPSVPLKDPFLKAHSEISLASMESMSRLMCIASNHEDQKPLIDLRLGHSPTDKRTFETVQSKSHCPVLTFNMSHSLNQCVSLPLIEKKKDNSWLNGRPWTGKSECGDVLRPTYDSVGSTNCVTYCQPSIQPGTPTNEREDPPDTSGIKMDRSQRQPPKSLMVTDSNCVVISPPPSTPERSKTPLLASSNTLYILQALTPSGKPQIGKHRNGQLLQVGEALVDIKHFVPVEDVTC</sequence>
<evidence type="ECO:0000313" key="3">
    <source>
        <dbReference type="Proteomes" id="UP001233172"/>
    </source>
</evidence>
<keyword evidence="3" id="KW-1185">Reference proteome</keyword>
<proteinExistence type="predicted"/>